<sequence length="43" mass="4694">MVEMAPNTWLELATGRVDWASAVTDGRVQMSGNRADLSAYLPL</sequence>
<organism evidence="2 4">
    <name type="scientific">Micromonospora noduli</name>
    <dbReference type="NCBI Taxonomy" id="709876"/>
    <lineage>
        <taxon>Bacteria</taxon>
        <taxon>Bacillati</taxon>
        <taxon>Actinomycetota</taxon>
        <taxon>Actinomycetes</taxon>
        <taxon>Micromonosporales</taxon>
        <taxon>Micromonosporaceae</taxon>
        <taxon>Micromonospora</taxon>
    </lineage>
</organism>
<dbReference type="InterPro" id="IPR036527">
    <property type="entry name" value="SCP2_sterol-bd_dom_sf"/>
</dbReference>
<dbReference type="EMBL" id="PYAA01000028">
    <property type="protein sequence ID" value="RAN97610.1"/>
    <property type="molecule type" value="Genomic_DNA"/>
</dbReference>
<name>A0A328N4J1_9ACTN</name>
<proteinExistence type="predicted"/>
<comment type="caution">
    <text evidence="2">The sequence shown here is derived from an EMBL/GenBank/DDBJ whole genome shotgun (WGS) entry which is preliminary data.</text>
</comment>
<keyword evidence="5" id="KW-1185">Reference proteome</keyword>
<dbReference type="InterPro" id="IPR041629">
    <property type="entry name" value="SCP_3"/>
</dbReference>
<evidence type="ECO:0000313" key="3">
    <source>
        <dbReference type="EMBL" id="RAO22178.1"/>
    </source>
</evidence>
<dbReference type="AlphaFoldDB" id="A0A328N4J1"/>
<protein>
    <recommendedName>
        <fullName evidence="1">Bacterial SCP orthologue domain-containing protein</fullName>
    </recommendedName>
</protein>
<dbReference type="Gene3D" id="3.30.1050.40">
    <property type="match status" value="1"/>
</dbReference>
<gene>
    <name evidence="2" type="ORF">LAH08_04411</name>
    <name evidence="3" type="ORF">MED15_01682</name>
</gene>
<evidence type="ECO:0000313" key="5">
    <source>
        <dbReference type="Proteomes" id="UP000249045"/>
    </source>
</evidence>
<dbReference type="Pfam" id="PF17844">
    <property type="entry name" value="SCP_3"/>
    <property type="match status" value="1"/>
</dbReference>
<feature type="domain" description="Bacterial SCP orthologue" evidence="1">
    <location>
        <begin position="2"/>
        <end position="43"/>
    </location>
</feature>
<evidence type="ECO:0000313" key="2">
    <source>
        <dbReference type="EMBL" id="RAN97610.1"/>
    </source>
</evidence>
<dbReference type="SUPFAM" id="SSF55718">
    <property type="entry name" value="SCP-like"/>
    <property type="match status" value="1"/>
</dbReference>
<evidence type="ECO:0000259" key="1">
    <source>
        <dbReference type="Pfam" id="PF17844"/>
    </source>
</evidence>
<dbReference type="EMBL" id="PYAC01000005">
    <property type="protein sequence ID" value="RAO22178.1"/>
    <property type="molecule type" value="Genomic_DNA"/>
</dbReference>
<dbReference type="Proteomes" id="UP000249045">
    <property type="component" value="Unassembled WGS sequence"/>
</dbReference>
<dbReference type="Proteomes" id="UP000248966">
    <property type="component" value="Unassembled WGS sequence"/>
</dbReference>
<evidence type="ECO:0000313" key="4">
    <source>
        <dbReference type="Proteomes" id="UP000248966"/>
    </source>
</evidence>
<reference evidence="4 5" key="1">
    <citation type="submission" date="2018-03" db="EMBL/GenBank/DDBJ databases">
        <title>Defining the species Micromonospora saelicesensis and Micromonospora noduli under the framework of genomics.</title>
        <authorList>
            <person name="Riesco R."/>
            <person name="Trujillo M.E."/>
        </authorList>
    </citation>
    <scope>NUCLEOTIDE SEQUENCE [LARGE SCALE GENOMIC DNA]</scope>
    <source>
        <strain evidence="2 4">LAH08</strain>
        <strain evidence="3 5">MED15</strain>
    </source>
</reference>
<accession>A0A328N4J1</accession>